<reference evidence="6" key="1">
    <citation type="submission" date="2023-07" db="EMBL/GenBank/DDBJ databases">
        <authorList>
            <person name="Stuckert A."/>
        </authorList>
    </citation>
    <scope>NUCLEOTIDE SEQUENCE</scope>
</reference>
<dbReference type="InterPro" id="IPR042282">
    <property type="entry name" value="FKBP6/shu"/>
</dbReference>
<gene>
    <name evidence="6" type="ORF">RIMI_LOCUS14181803</name>
</gene>
<evidence type="ECO:0000313" key="7">
    <source>
        <dbReference type="Proteomes" id="UP001176940"/>
    </source>
</evidence>
<dbReference type="InterPro" id="IPR011990">
    <property type="entry name" value="TPR-like_helical_dom_sf"/>
</dbReference>
<keyword evidence="7" id="KW-1185">Reference proteome</keyword>
<organism evidence="6 7">
    <name type="scientific">Ranitomeya imitator</name>
    <name type="common">mimic poison frog</name>
    <dbReference type="NCBI Taxonomy" id="111125"/>
    <lineage>
        <taxon>Eukaryota</taxon>
        <taxon>Metazoa</taxon>
        <taxon>Chordata</taxon>
        <taxon>Craniata</taxon>
        <taxon>Vertebrata</taxon>
        <taxon>Euteleostomi</taxon>
        <taxon>Amphibia</taxon>
        <taxon>Batrachia</taxon>
        <taxon>Anura</taxon>
        <taxon>Neobatrachia</taxon>
        <taxon>Hyloidea</taxon>
        <taxon>Dendrobatidae</taxon>
        <taxon>Dendrobatinae</taxon>
        <taxon>Ranitomeya</taxon>
    </lineage>
</organism>
<comment type="catalytic activity">
    <reaction evidence="4">
        <text>[protein]-peptidylproline (omega=180) = [protein]-peptidylproline (omega=0)</text>
        <dbReference type="Rhea" id="RHEA:16237"/>
        <dbReference type="Rhea" id="RHEA-COMP:10747"/>
        <dbReference type="Rhea" id="RHEA-COMP:10748"/>
        <dbReference type="ChEBI" id="CHEBI:83833"/>
        <dbReference type="ChEBI" id="CHEBI:83834"/>
        <dbReference type="EC" id="5.2.1.8"/>
    </reaction>
</comment>
<evidence type="ECO:0000313" key="6">
    <source>
        <dbReference type="EMBL" id="CAJ0953081.1"/>
    </source>
</evidence>
<evidence type="ECO:0000256" key="3">
    <source>
        <dbReference type="ARBA" id="ARBA00022803"/>
    </source>
</evidence>
<dbReference type="Pfam" id="PF13181">
    <property type="entry name" value="TPR_8"/>
    <property type="match status" value="1"/>
</dbReference>
<keyword evidence="4" id="KW-0697">Rotamase</keyword>
<dbReference type="SMART" id="SM00028">
    <property type="entry name" value="TPR"/>
    <property type="match status" value="2"/>
</dbReference>
<dbReference type="InterPro" id="IPR019734">
    <property type="entry name" value="TPR_rpt"/>
</dbReference>
<dbReference type="Pfam" id="PF00254">
    <property type="entry name" value="FKBP_C"/>
    <property type="match status" value="1"/>
</dbReference>
<proteinExistence type="inferred from homology"/>
<evidence type="ECO:0000256" key="4">
    <source>
        <dbReference type="PROSITE-ProRule" id="PRU00277"/>
    </source>
</evidence>
<dbReference type="Proteomes" id="UP001176940">
    <property type="component" value="Unassembled WGS sequence"/>
</dbReference>
<dbReference type="PROSITE" id="PS50059">
    <property type="entry name" value="FKBP_PPIASE"/>
    <property type="match status" value="1"/>
</dbReference>
<keyword evidence="4" id="KW-0413">Isomerase</keyword>
<dbReference type="InterPro" id="IPR001179">
    <property type="entry name" value="PPIase_FKBP_dom"/>
</dbReference>
<comment type="similarity">
    <text evidence="1">Belongs to the FKBP6 family.</text>
</comment>
<evidence type="ECO:0000259" key="5">
    <source>
        <dbReference type="PROSITE" id="PS50059"/>
    </source>
</evidence>
<evidence type="ECO:0000256" key="1">
    <source>
        <dbReference type="ARBA" id="ARBA00009648"/>
    </source>
</evidence>
<accession>A0ABN9M118</accession>
<dbReference type="EMBL" id="CAUEEQ010036218">
    <property type="protein sequence ID" value="CAJ0953081.1"/>
    <property type="molecule type" value="Genomic_DNA"/>
</dbReference>
<dbReference type="InterPro" id="IPR046357">
    <property type="entry name" value="PPIase_dom_sf"/>
</dbReference>
<protein>
    <recommendedName>
        <fullName evidence="4">peptidylprolyl isomerase</fullName>
        <ecNumber evidence="4">5.2.1.8</ecNumber>
    </recommendedName>
</protein>
<dbReference type="PANTHER" id="PTHR46674:SF1">
    <property type="entry name" value="INACTIVE PEPTIDYL-PROLYL CIS-TRANS ISOMERASE FKBP6"/>
    <property type="match status" value="1"/>
</dbReference>
<sequence length="365" mass="41931">MMSSVLSTLSFRKREVKKEDMSDRHIGILDSREDGNQGKHRVTKRGPALSYPMFTLSVFEKLAQNMQDISGDRGVLKELIRAGSGEKVPPDATVIMKFSGYLEHLDRPFETNCFRRNPRLMKLGEDVTLLGMEVSVLTMQRGELSRFLYSPDYAYGTLGFPPLIPPAATVLFEIEMLDFMETAESDAFCGLPLHQQLTFPLEKVLKIATTERQFGNYLFKRNRFYDAKDRYKRASSCLSCEATSEDQIPQLNAARLLVYLNLALAYLKLERPTKTLKWGEKALAIDNKNVKALFRCGQACLELREYEKSRTFLLKAQKLEPFNLEINSELKRLSSYYKEYMDQQRQMCVRMFVPQSSTTINGESH</sequence>
<dbReference type="EC" id="5.2.1.8" evidence="4"/>
<comment type="caution">
    <text evidence="6">The sequence shown here is derived from an EMBL/GenBank/DDBJ whole genome shotgun (WGS) entry which is preliminary data.</text>
</comment>
<dbReference type="PANTHER" id="PTHR46674">
    <property type="entry name" value="INACTIVE PEPTIDYL-PROLYL CIS-TRANS ISOMERASE FKBP6"/>
    <property type="match status" value="1"/>
</dbReference>
<dbReference type="Gene3D" id="3.10.50.40">
    <property type="match status" value="1"/>
</dbReference>
<keyword evidence="3" id="KW-0802">TPR repeat</keyword>
<dbReference type="SUPFAM" id="SSF54534">
    <property type="entry name" value="FKBP-like"/>
    <property type="match status" value="1"/>
</dbReference>
<dbReference type="Gene3D" id="1.25.40.10">
    <property type="entry name" value="Tetratricopeptide repeat domain"/>
    <property type="match status" value="1"/>
</dbReference>
<keyword evidence="2" id="KW-0677">Repeat</keyword>
<name>A0ABN9M118_9NEOB</name>
<dbReference type="SUPFAM" id="SSF48452">
    <property type="entry name" value="TPR-like"/>
    <property type="match status" value="1"/>
</dbReference>
<feature type="domain" description="PPIase FKBP-type" evidence="5">
    <location>
        <begin position="91"/>
        <end position="180"/>
    </location>
</feature>
<evidence type="ECO:0000256" key="2">
    <source>
        <dbReference type="ARBA" id="ARBA00022737"/>
    </source>
</evidence>